<dbReference type="PANTHER" id="PTHR34472:SF1">
    <property type="entry name" value="SULFUR CARRIER PROTEIN THIS"/>
    <property type="match status" value="1"/>
</dbReference>
<dbReference type="InterPro" id="IPR012675">
    <property type="entry name" value="Beta-grasp_dom_sf"/>
</dbReference>
<sequence>MTDTISIELNGAPTMLDADLTLADLLLREGLLERRIAVEYNGEIIPRSRYPDIRLQAGDRLEVVHAIGGGAT</sequence>
<organism evidence="1 2">
    <name type="scientific">Candidatus Macondimonas diazotrophica</name>
    <dbReference type="NCBI Taxonomy" id="2305248"/>
    <lineage>
        <taxon>Bacteria</taxon>
        <taxon>Pseudomonadati</taxon>
        <taxon>Pseudomonadota</taxon>
        <taxon>Gammaproteobacteria</taxon>
        <taxon>Chromatiales</taxon>
        <taxon>Ectothiorhodospiraceae</taxon>
        <taxon>Candidatus Macondimonas</taxon>
    </lineage>
</organism>
<dbReference type="InterPro" id="IPR016155">
    <property type="entry name" value="Mopterin_synth/thiamin_S_b"/>
</dbReference>
<dbReference type="CDD" id="cd00565">
    <property type="entry name" value="Ubl_ThiS"/>
    <property type="match status" value="1"/>
</dbReference>
<dbReference type="EMBL" id="SRIO01000015">
    <property type="protein sequence ID" value="TFZ81777.1"/>
    <property type="molecule type" value="Genomic_DNA"/>
</dbReference>
<dbReference type="InterPro" id="IPR003749">
    <property type="entry name" value="ThiS/MoaD-like"/>
</dbReference>
<dbReference type="AlphaFoldDB" id="A0A4Z0F719"/>
<dbReference type="Proteomes" id="UP000297890">
    <property type="component" value="Unassembled WGS sequence"/>
</dbReference>
<evidence type="ECO:0000313" key="1">
    <source>
        <dbReference type="EMBL" id="TFZ81777.1"/>
    </source>
</evidence>
<dbReference type="OrthoDB" id="9800283at2"/>
<name>A0A4Z0F719_9GAMM</name>
<reference evidence="1 2" key="1">
    <citation type="journal article" date="2019" name="ISME J.">
        <title>Candidatus Macondimonas diazotrophica, a novel gammaproteobacterial genus dominating crude-oil-contaminated coastal sediments.</title>
        <authorList>
            <person name="Karthikeyan S."/>
            <person name="Konstantinidis K."/>
        </authorList>
    </citation>
    <scope>NUCLEOTIDE SEQUENCE [LARGE SCALE GENOMIC DNA]</scope>
    <source>
        <strain evidence="1 2">KTK01</strain>
    </source>
</reference>
<dbReference type="RefSeq" id="WP_135282415.1">
    <property type="nucleotide sequence ID" value="NZ_SRIO01000015.1"/>
</dbReference>
<dbReference type="PANTHER" id="PTHR34472">
    <property type="entry name" value="SULFUR CARRIER PROTEIN THIS"/>
    <property type="match status" value="1"/>
</dbReference>
<dbReference type="Gene3D" id="3.10.20.30">
    <property type="match status" value="1"/>
</dbReference>
<dbReference type="InterPro" id="IPR010035">
    <property type="entry name" value="Thi_S"/>
</dbReference>
<comment type="caution">
    <text evidence="1">The sequence shown here is derived from an EMBL/GenBank/DDBJ whole genome shotgun (WGS) entry which is preliminary data.</text>
</comment>
<dbReference type="Pfam" id="PF02597">
    <property type="entry name" value="ThiS"/>
    <property type="match status" value="1"/>
</dbReference>
<proteinExistence type="predicted"/>
<protein>
    <submittedName>
        <fullName evidence="1">Sulfur carrier protein ThiS</fullName>
    </submittedName>
</protein>
<accession>A0A4Z0F719</accession>
<dbReference type="SUPFAM" id="SSF54285">
    <property type="entry name" value="MoaD/ThiS"/>
    <property type="match status" value="1"/>
</dbReference>
<evidence type="ECO:0000313" key="2">
    <source>
        <dbReference type="Proteomes" id="UP000297890"/>
    </source>
</evidence>
<dbReference type="NCBIfam" id="TIGR01683">
    <property type="entry name" value="thiS"/>
    <property type="match status" value="1"/>
</dbReference>
<gene>
    <name evidence="1" type="primary">thiS</name>
    <name evidence="1" type="ORF">E4680_10735</name>
</gene>
<keyword evidence="2" id="KW-1185">Reference proteome</keyword>